<feature type="region of interest" description="Disordered" evidence="1">
    <location>
        <begin position="219"/>
        <end position="254"/>
    </location>
</feature>
<dbReference type="Proteomes" id="UP001627284">
    <property type="component" value="Unassembled WGS sequence"/>
</dbReference>
<sequence>METLSDSKGKTSTKNLGHKIEEFLTMEDSRPKSVEWTDEKHSLYLKSMEASFVNHLYGSLDVVGRHSQNDGLSRHKFSRQKHANPSGQYKVFQDGCWTKIDFKKDEPQLNKTNESAAVLASPWIKHYKSTGRHQMRVISDLQGNTTTTTTTYPVKIPLSGVWGGYSVRRPYHYLVEVERLFPEDPNTTLVKQNQSPVSDFGLCRKDYVTEVMDQNFIDEDLEGGQSSSREHSTKRTKIQLDAGTSSDQVMSWTR</sequence>
<name>A0ABD2UWN9_9SOLN</name>
<protein>
    <submittedName>
        <fullName evidence="2">Uncharacterized protein</fullName>
    </submittedName>
</protein>
<dbReference type="AlphaFoldDB" id="A0ABD2UWN9"/>
<organism evidence="2 3">
    <name type="scientific">Solanum stoloniferum</name>
    <dbReference type="NCBI Taxonomy" id="62892"/>
    <lineage>
        <taxon>Eukaryota</taxon>
        <taxon>Viridiplantae</taxon>
        <taxon>Streptophyta</taxon>
        <taxon>Embryophyta</taxon>
        <taxon>Tracheophyta</taxon>
        <taxon>Spermatophyta</taxon>
        <taxon>Magnoliopsida</taxon>
        <taxon>eudicotyledons</taxon>
        <taxon>Gunneridae</taxon>
        <taxon>Pentapetalae</taxon>
        <taxon>asterids</taxon>
        <taxon>lamiids</taxon>
        <taxon>Solanales</taxon>
        <taxon>Solanaceae</taxon>
        <taxon>Solanoideae</taxon>
        <taxon>Solaneae</taxon>
        <taxon>Solanum</taxon>
    </lineage>
</organism>
<keyword evidence="3" id="KW-1185">Reference proteome</keyword>
<evidence type="ECO:0000313" key="3">
    <source>
        <dbReference type="Proteomes" id="UP001627284"/>
    </source>
</evidence>
<feature type="compositionally biased region" description="Polar residues" evidence="1">
    <location>
        <begin position="242"/>
        <end position="254"/>
    </location>
</feature>
<accession>A0ABD2UWN9</accession>
<dbReference type="EMBL" id="JBJKTR010000004">
    <property type="protein sequence ID" value="KAL3371927.1"/>
    <property type="molecule type" value="Genomic_DNA"/>
</dbReference>
<comment type="caution">
    <text evidence="2">The sequence shown here is derived from an EMBL/GenBank/DDBJ whole genome shotgun (WGS) entry which is preliminary data.</text>
</comment>
<dbReference type="PANTHER" id="PTHR33676:SF3">
    <property type="entry name" value="COLD-REGULATED PROTEIN 27"/>
    <property type="match status" value="1"/>
</dbReference>
<proteinExistence type="predicted"/>
<dbReference type="PANTHER" id="PTHR33676">
    <property type="entry name" value="COLD REGULATED PROTEIN 27"/>
    <property type="match status" value="1"/>
</dbReference>
<reference evidence="2 3" key="1">
    <citation type="submission" date="2024-05" db="EMBL/GenBank/DDBJ databases">
        <title>De novo assembly of an allotetraploid wild potato.</title>
        <authorList>
            <person name="Hosaka A.J."/>
        </authorList>
    </citation>
    <scope>NUCLEOTIDE SEQUENCE [LARGE SCALE GENOMIC DNA]</scope>
    <source>
        <tissue evidence="2">Young leaves</tissue>
    </source>
</reference>
<gene>
    <name evidence="2" type="ORF">AABB24_008460</name>
</gene>
<evidence type="ECO:0000256" key="1">
    <source>
        <dbReference type="SAM" id="MobiDB-lite"/>
    </source>
</evidence>
<dbReference type="InterPro" id="IPR044678">
    <property type="entry name" value="COR27/28"/>
</dbReference>
<evidence type="ECO:0000313" key="2">
    <source>
        <dbReference type="EMBL" id="KAL3371927.1"/>
    </source>
</evidence>